<feature type="non-terminal residue" evidence="1">
    <location>
        <position position="60"/>
    </location>
</feature>
<reference evidence="1 2" key="1">
    <citation type="submission" date="2017-11" db="EMBL/GenBank/DDBJ databases">
        <title>De-novo sequencing of pomegranate (Punica granatum L.) genome.</title>
        <authorList>
            <person name="Akparov Z."/>
            <person name="Amiraslanov A."/>
            <person name="Hajiyeva S."/>
            <person name="Abbasov M."/>
            <person name="Kaur K."/>
            <person name="Hamwieh A."/>
            <person name="Solovyev V."/>
            <person name="Salamov A."/>
            <person name="Braich B."/>
            <person name="Kosarev P."/>
            <person name="Mahmoud A."/>
            <person name="Hajiyev E."/>
            <person name="Babayeva S."/>
            <person name="Izzatullayeva V."/>
            <person name="Mammadov A."/>
            <person name="Mammadov A."/>
            <person name="Sharifova S."/>
            <person name="Ojaghi J."/>
            <person name="Eynullazada K."/>
            <person name="Bayramov B."/>
            <person name="Abdulazimova A."/>
            <person name="Shahmuradov I."/>
        </authorList>
    </citation>
    <scope>NUCLEOTIDE SEQUENCE [LARGE SCALE GENOMIC DNA]</scope>
    <source>
        <strain evidence="2">cv. AG2017</strain>
        <tissue evidence="1">Leaf</tissue>
    </source>
</reference>
<evidence type="ECO:0000313" key="2">
    <source>
        <dbReference type="Proteomes" id="UP000233551"/>
    </source>
</evidence>
<comment type="caution">
    <text evidence="1">The sequence shown here is derived from an EMBL/GenBank/DDBJ whole genome shotgun (WGS) entry which is preliminary data.</text>
</comment>
<dbReference type="Proteomes" id="UP000233551">
    <property type="component" value="Unassembled WGS sequence"/>
</dbReference>
<proteinExistence type="predicted"/>
<name>A0A2I0KVA4_PUNGR</name>
<dbReference type="EMBL" id="PGOL01000328">
    <property type="protein sequence ID" value="PKI72401.1"/>
    <property type="molecule type" value="Genomic_DNA"/>
</dbReference>
<keyword evidence="2" id="KW-1185">Reference proteome</keyword>
<organism evidence="1 2">
    <name type="scientific">Punica granatum</name>
    <name type="common">Pomegranate</name>
    <dbReference type="NCBI Taxonomy" id="22663"/>
    <lineage>
        <taxon>Eukaryota</taxon>
        <taxon>Viridiplantae</taxon>
        <taxon>Streptophyta</taxon>
        <taxon>Embryophyta</taxon>
        <taxon>Tracheophyta</taxon>
        <taxon>Spermatophyta</taxon>
        <taxon>Magnoliopsida</taxon>
        <taxon>eudicotyledons</taxon>
        <taxon>Gunneridae</taxon>
        <taxon>Pentapetalae</taxon>
        <taxon>rosids</taxon>
        <taxon>malvids</taxon>
        <taxon>Myrtales</taxon>
        <taxon>Lythraceae</taxon>
        <taxon>Punica</taxon>
    </lineage>
</organism>
<protein>
    <submittedName>
        <fullName evidence="1">Uncharacterized protein</fullName>
    </submittedName>
</protein>
<dbReference type="AlphaFoldDB" id="A0A2I0KVA4"/>
<gene>
    <name evidence="1" type="ORF">CRG98_007271</name>
</gene>
<evidence type="ECO:0000313" key="1">
    <source>
        <dbReference type="EMBL" id="PKI72401.1"/>
    </source>
</evidence>
<accession>A0A2I0KVA4</accession>
<sequence>MDFCWPKNSEPSTRAVMSFRAVLGPNIGHRASFFLFLFSKTLAVGGRFALRALFPGGASS</sequence>